<proteinExistence type="predicted"/>
<evidence type="ECO:0000313" key="2">
    <source>
        <dbReference type="EMBL" id="SNZ10340.1"/>
    </source>
</evidence>
<dbReference type="InterPro" id="IPR000014">
    <property type="entry name" value="PAS"/>
</dbReference>
<reference evidence="3" key="1">
    <citation type="submission" date="2017-09" db="EMBL/GenBank/DDBJ databases">
        <authorList>
            <person name="Varghese N."/>
            <person name="Submissions S."/>
        </authorList>
    </citation>
    <scope>NUCLEOTIDE SEQUENCE [LARGE SCALE GENOMIC DNA]</scope>
    <source>
        <strain evidence="3">DSM 15103</strain>
    </source>
</reference>
<dbReference type="EMBL" id="OBEI01000010">
    <property type="protein sequence ID" value="SNZ10340.1"/>
    <property type="molecule type" value="Genomic_DNA"/>
</dbReference>
<evidence type="ECO:0000313" key="3">
    <source>
        <dbReference type="Proteomes" id="UP000219036"/>
    </source>
</evidence>
<feature type="domain" description="PAS" evidence="1">
    <location>
        <begin position="24"/>
        <end position="75"/>
    </location>
</feature>
<dbReference type="OrthoDB" id="9760839at2"/>
<accession>A0A285NLF7</accession>
<name>A0A285NLF7_9AQUI</name>
<dbReference type="Proteomes" id="UP000219036">
    <property type="component" value="Unassembled WGS sequence"/>
</dbReference>
<dbReference type="PROSITE" id="PS50112">
    <property type="entry name" value="PAS"/>
    <property type="match status" value="1"/>
</dbReference>
<dbReference type="SUPFAM" id="SSF55785">
    <property type="entry name" value="PYP-like sensor domain (PAS domain)"/>
    <property type="match status" value="1"/>
</dbReference>
<organism evidence="2 3">
    <name type="scientific">Persephonella hydrogeniphila</name>
    <dbReference type="NCBI Taxonomy" id="198703"/>
    <lineage>
        <taxon>Bacteria</taxon>
        <taxon>Pseudomonadati</taxon>
        <taxon>Aquificota</taxon>
        <taxon>Aquificia</taxon>
        <taxon>Aquificales</taxon>
        <taxon>Hydrogenothermaceae</taxon>
        <taxon>Persephonella</taxon>
    </lineage>
</organism>
<dbReference type="NCBIfam" id="TIGR00229">
    <property type="entry name" value="sensory_box"/>
    <property type="match status" value="1"/>
</dbReference>
<dbReference type="CDD" id="cd00130">
    <property type="entry name" value="PAS"/>
    <property type="match status" value="1"/>
</dbReference>
<evidence type="ECO:0000259" key="1">
    <source>
        <dbReference type="PROSITE" id="PS50112"/>
    </source>
</evidence>
<keyword evidence="3" id="KW-1185">Reference proteome</keyword>
<dbReference type="RefSeq" id="WP_097000985.1">
    <property type="nucleotide sequence ID" value="NZ_OBEI01000010.1"/>
</dbReference>
<dbReference type="InterPro" id="IPR035965">
    <property type="entry name" value="PAS-like_dom_sf"/>
</dbReference>
<dbReference type="Gene3D" id="3.30.450.20">
    <property type="entry name" value="PAS domain"/>
    <property type="match status" value="1"/>
</dbReference>
<protein>
    <submittedName>
        <fullName evidence="2">Aerotaxis receptor</fullName>
    </submittedName>
</protein>
<dbReference type="Pfam" id="PF08447">
    <property type="entry name" value="PAS_3"/>
    <property type="match status" value="1"/>
</dbReference>
<keyword evidence="2" id="KW-0675">Receptor</keyword>
<gene>
    <name evidence="2" type="ORF">SAMN06265182_1830</name>
</gene>
<dbReference type="InterPro" id="IPR013655">
    <property type="entry name" value="PAS_fold_3"/>
</dbReference>
<dbReference type="AlphaFoldDB" id="A0A285NLF7"/>
<sequence>MDKTFDMFWETEVPENELIISRTDLKGIITYVNETFAHISGYKPEELIGKPHNIIRHPDMPKSVFKELWETIRQGKTWKGYVKNLRKDRGYYWVYAEISGVYKDGQLIEYKSMRSPVSREKKKEMQDLYDRMREEEGGDVRVVMYLPKKVYDKLEELSQELGISGEELIEKLLNQFKT</sequence>